<dbReference type="GeneID" id="10287812"/>
<keyword evidence="1" id="KW-0460">Magnesium</keyword>
<proteinExistence type="predicted"/>
<organism evidence="3 4">
    <name type="scientific">Vulcanisaeta moutnovskia (strain 768-28)</name>
    <dbReference type="NCBI Taxonomy" id="985053"/>
    <lineage>
        <taxon>Archaea</taxon>
        <taxon>Thermoproteota</taxon>
        <taxon>Thermoprotei</taxon>
        <taxon>Thermoproteales</taxon>
        <taxon>Thermoproteaceae</taxon>
        <taxon>Vulcanisaeta</taxon>
    </lineage>
</organism>
<dbReference type="InterPro" id="IPR051619">
    <property type="entry name" value="TypeII_TA_RNase_PINc/VapC"/>
</dbReference>
<dbReference type="Pfam" id="PF10130">
    <property type="entry name" value="PIN_2"/>
    <property type="match status" value="1"/>
</dbReference>
<dbReference type="InterPro" id="IPR044153">
    <property type="entry name" value="PIN_Pae0151-like"/>
</dbReference>
<dbReference type="Gene3D" id="3.40.50.1010">
    <property type="entry name" value="5'-nuclease"/>
    <property type="match status" value="1"/>
</dbReference>
<evidence type="ECO:0000313" key="3">
    <source>
        <dbReference type="EMBL" id="ADY00376.1"/>
    </source>
</evidence>
<sequence length="126" mass="14319">MSLVFDASAIIRLVELKPDKAVNALRNQYTVDLAYHEIGNYLWKISKLTSINIESLLKAFNSVISLMNVISIGLNSDAINLARRMNITYYDATYVYLTLKLNAKLVTEDKELMTKFPNITISIEEL</sequence>
<dbReference type="eggNOG" id="arCOG00729">
    <property type="taxonomic scope" value="Archaea"/>
</dbReference>
<dbReference type="InterPro" id="IPR029060">
    <property type="entry name" value="PIN-like_dom_sf"/>
</dbReference>
<dbReference type="OrthoDB" id="168412at2157"/>
<dbReference type="RefSeq" id="WP_013603540.1">
    <property type="nucleotide sequence ID" value="NC_015151.1"/>
</dbReference>
<reference evidence="3 4" key="1">
    <citation type="journal article" date="2011" name="J. Bacteriol.">
        <title>Complete genome sequence of 'Vulcanisaeta moutnovskia' strain 768-28, a novel member of the hyperthermophilic crenarchaeal genus vulcanisaeta.</title>
        <authorList>
            <person name="Gumerov V.M."/>
            <person name="Mardanov A.V."/>
            <person name="Beletsky A.V."/>
            <person name="Prokofeva M.I."/>
            <person name="Bonch-Osmolovskaya E.A."/>
            <person name="Ravin N.V."/>
            <person name="Skryabin K.G."/>
        </authorList>
    </citation>
    <scope>NUCLEOTIDE SEQUENCE [LARGE SCALE GENOMIC DNA]</scope>
    <source>
        <strain evidence="3 4">768-28</strain>
    </source>
</reference>
<feature type="domain" description="PIN" evidence="2">
    <location>
        <begin position="20"/>
        <end position="113"/>
    </location>
</feature>
<dbReference type="CDD" id="cd09873">
    <property type="entry name" value="PIN_Pae0151-like"/>
    <property type="match status" value="1"/>
</dbReference>
<name>F0QSV5_VULM7</name>
<dbReference type="AlphaFoldDB" id="F0QSV5"/>
<dbReference type="InterPro" id="IPR002716">
    <property type="entry name" value="PIN_dom"/>
</dbReference>
<evidence type="ECO:0000313" key="4">
    <source>
        <dbReference type="Proteomes" id="UP000007485"/>
    </source>
</evidence>
<dbReference type="PANTHER" id="PTHR35901">
    <property type="entry name" value="RIBONUCLEASE VAPC3"/>
    <property type="match status" value="1"/>
</dbReference>
<evidence type="ECO:0000259" key="2">
    <source>
        <dbReference type="Pfam" id="PF10130"/>
    </source>
</evidence>
<keyword evidence="4" id="KW-1185">Reference proteome</keyword>
<dbReference type="SUPFAM" id="SSF88723">
    <property type="entry name" value="PIN domain-like"/>
    <property type="match status" value="1"/>
</dbReference>
<dbReference type="Proteomes" id="UP000007485">
    <property type="component" value="Chromosome"/>
</dbReference>
<evidence type="ECO:0000256" key="1">
    <source>
        <dbReference type="ARBA" id="ARBA00022842"/>
    </source>
</evidence>
<dbReference type="EMBL" id="CP002529">
    <property type="protein sequence ID" value="ADY00376.1"/>
    <property type="molecule type" value="Genomic_DNA"/>
</dbReference>
<dbReference type="HOGENOM" id="CLU_121774_5_0_2"/>
<dbReference type="KEGG" id="vmo:VMUT_0160"/>
<dbReference type="PANTHER" id="PTHR35901:SF1">
    <property type="entry name" value="EXONUCLEASE VAPC9"/>
    <property type="match status" value="1"/>
</dbReference>
<protein>
    <submittedName>
        <fullName evidence="3">PilT protein domain protein</fullName>
    </submittedName>
</protein>
<gene>
    <name evidence="3" type="ordered locus">VMUT_0160</name>
</gene>
<accession>F0QSV5</accession>